<proteinExistence type="predicted"/>
<protein>
    <submittedName>
        <fullName evidence="2">DUF1761 domain-containing protein</fullName>
    </submittedName>
</protein>
<dbReference type="Pfam" id="PF08570">
    <property type="entry name" value="DUF1761"/>
    <property type="match status" value="1"/>
</dbReference>
<accession>A0A941HVX6</accession>
<reference evidence="3" key="1">
    <citation type="submission" date="2021-01" db="EMBL/GenBank/DDBJ databases">
        <title>Genome sequence of Phenylobacterium sp. 20VBR1 isolated from a valley glaceir, Ny-Alesund, Svalbard.</title>
        <authorList>
            <person name="Thomas F.A."/>
            <person name="Krishnan K.P."/>
            <person name="Sinha R.K."/>
        </authorList>
    </citation>
    <scope>NUCLEOTIDE SEQUENCE</scope>
    <source>
        <strain evidence="3">20VBR1</strain>
    </source>
</reference>
<keyword evidence="1" id="KW-1133">Transmembrane helix</keyword>
<dbReference type="AlphaFoldDB" id="A0A941HVX6"/>
<dbReference type="EMBL" id="JAGSGD010000001">
    <property type="protein sequence ID" value="MBR7620284.1"/>
    <property type="molecule type" value="Genomic_DNA"/>
</dbReference>
<gene>
    <name evidence="2" type="ORF">JKL49_12890</name>
    <name evidence="3" type="ORF">JKL49_18395</name>
</gene>
<evidence type="ECO:0000313" key="3">
    <source>
        <dbReference type="EMBL" id="QQZ49112.1"/>
    </source>
</evidence>
<keyword evidence="4" id="KW-1185">Reference proteome</keyword>
<dbReference type="EMBL" id="CP068570">
    <property type="protein sequence ID" value="QQZ49112.1"/>
    <property type="molecule type" value="Genomic_DNA"/>
</dbReference>
<sequence>MFKNINWIAVIISVVLLEVLGFLWYGPMLGGAWTTAYTDFVGREPDMSNVVVTQSLGVVNTLILVLGLGWVFARMGINALAGVGAAAAVWFFFNFTTMAIDYLYMGFTPNLVIINMGYQLVSYLVAGAILGLMPGRAKAA</sequence>
<reference evidence="2" key="2">
    <citation type="submission" date="2021-04" db="EMBL/GenBank/DDBJ databases">
        <title>Draft genome assembly of strain Phenylobacterium sp. 20VBR1 using MiniION and Illumina platforms.</title>
        <authorList>
            <person name="Thomas F.A."/>
            <person name="Krishnan K.P."/>
            <person name="Sinha R.K."/>
        </authorList>
    </citation>
    <scope>NUCLEOTIDE SEQUENCE</scope>
    <source>
        <strain evidence="2">20VBR1</strain>
    </source>
</reference>
<evidence type="ECO:0000313" key="4">
    <source>
        <dbReference type="Proteomes" id="UP000622580"/>
    </source>
</evidence>
<evidence type="ECO:0000313" key="2">
    <source>
        <dbReference type="EMBL" id="MBR7620284.1"/>
    </source>
</evidence>
<organism evidence="2 4">
    <name type="scientific">Phenylobacterium glaciei</name>
    <dbReference type="NCBI Taxonomy" id="2803784"/>
    <lineage>
        <taxon>Bacteria</taxon>
        <taxon>Pseudomonadati</taxon>
        <taxon>Pseudomonadota</taxon>
        <taxon>Alphaproteobacteria</taxon>
        <taxon>Caulobacterales</taxon>
        <taxon>Caulobacteraceae</taxon>
        <taxon>Phenylobacterium</taxon>
    </lineage>
</organism>
<feature type="transmembrane region" description="Helical" evidence="1">
    <location>
        <begin position="112"/>
        <end position="133"/>
    </location>
</feature>
<feature type="transmembrane region" description="Helical" evidence="1">
    <location>
        <begin position="7"/>
        <end position="27"/>
    </location>
</feature>
<keyword evidence="1" id="KW-0812">Transmembrane</keyword>
<dbReference type="Proteomes" id="UP000622580">
    <property type="component" value="Unassembled WGS sequence"/>
</dbReference>
<dbReference type="RefSeq" id="WP_215341000.1">
    <property type="nucleotide sequence ID" value="NZ_JAGSGD010000001.1"/>
</dbReference>
<evidence type="ECO:0000256" key="1">
    <source>
        <dbReference type="SAM" id="Phobius"/>
    </source>
</evidence>
<keyword evidence="1" id="KW-0472">Membrane</keyword>
<dbReference type="InterPro" id="IPR013879">
    <property type="entry name" value="DUF1761"/>
</dbReference>
<feature type="transmembrane region" description="Helical" evidence="1">
    <location>
        <begin position="79"/>
        <end position="100"/>
    </location>
</feature>
<feature type="transmembrane region" description="Helical" evidence="1">
    <location>
        <begin position="47"/>
        <end position="72"/>
    </location>
</feature>
<name>A0A941HVX6_9CAUL</name>